<gene>
    <name evidence="1" type="ORF">LCGC14_2458170</name>
</gene>
<name>A0A0F9C1Q6_9ZZZZ</name>
<organism evidence="1">
    <name type="scientific">marine sediment metagenome</name>
    <dbReference type="NCBI Taxonomy" id="412755"/>
    <lineage>
        <taxon>unclassified sequences</taxon>
        <taxon>metagenomes</taxon>
        <taxon>ecological metagenomes</taxon>
    </lineage>
</organism>
<reference evidence="1" key="1">
    <citation type="journal article" date="2015" name="Nature">
        <title>Complex archaea that bridge the gap between prokaryotes and eukaryotes.</title>
        <authorList>
            <person name="Spang A."/>
            <person name="Saw J.H."/>
            <person name="Jorgensen S.L."/>
            <person name="Zaremba-Niedzwiedzka K."/>
            <person name="Martijn J."/>
            <person name="Lind A.E."/>
            <person name="van Eijk R."/>
            <person name="Schleper C."/>
            <person name="Guy L."/>
            <person name="Ettema T.J."/>
        </authorList>
    </citation>
    <scope>NUCLEOTIDE SEQUENCE</scope>
</reference>
<sequence>MSSYLYLPGVAGVYASAPDTAALSITGDIDIQARVALDDWTPAQETAIVSKYIATNDHRSYMFVVRSGSTGFLRLYWSENGVDLLAVTSSVAPTVSNGDYLWIRVTLDVDGGPGGQGRVYFYTGSSGASPTWVQLGDSAGAGSVPTSIFDGLHPVEVGAYANGSTGMLPGKVTNVRIYSDLTETTLAFDADFIDLTVSEVTAAAFVEDSANAATITLNGSGWFYSGLVGASGFEYGDVLLAYLQARGATSTELVGALNELNSTTGIEYDLAYRTYFNL</sequence>
<evidence type="ECO:0008006" key="2">
    <source>
        <dbReference type="Google" id="ProtNLM"/>
    </source>
</evidence>
<dbReference type="EMBL" id="LAZR01038204">
    <property type="protein sequence ID" value="KKL20167.1"/>
    <property type="molecule type" value="Genomic_DNA"/>
</dbReference>
<accession>A0A0F9C1Q6</accession>
<dbReference type="AlphaFoldDB" id="A0A0F9C1Q6"/>
<comment type="caution">
    <text evidence="1">The sequence shown here is derived from an EMBL/GenBank/DDBJ whole genome shotgun (WGS) entry which is preliminary data.</text>
</comment>
<proteinExistence type="predicted"/>
<protein>
    <recommendedName>
        <fullName evidence="2">LamG-like jellyroll fold domain-containing protein</fullName>
    </recommendedName>
</protein>
<evidence type="ECO:0000313" key="1">
    <source>
        <dbReference type="EMBL" id="KKL20167.1"/>
    </source>
</evidence>